<dbReference type="PANTHER" id="PTHR23322:SF6">
    <property type="entry name" value="UBX DOMAIN-CONTAINING PROTEIN 7"/>
    <property type="match status" value="1"/>
</dbReference>
<dbReference type="InterPro" id="IPR050730">
    <property type="entry name" value="UBX_domain-protein"/>
</dbReference>
<dbReference type="EMBL" id="JADCNM010000421">
    <property type="protein sequence ID" value="KAG0447736.1"/>
    <property type="molecule type" value="Genomic_DNA"/>
</dbReference>
<dbReference type="GO" id="GO:0005634">
    <property type="term" value="C:nucleus"/>
    <property type="evidence" value="ECO:0007669"/>
    <property type="project" value="TreeGrafter"/>
</dbReference>
<reference evidence="2 3" key="1">
    <citation type="journal article" date="2020" name="Nat. Food">
        <title>A phased Vanilla planifolia genome enables genetic improvement of flavour and production.</title>
        <authorList>
            <person name="Hasing T."/>
            <person name="Tang H."/>
            <person name="Brym M."/>
            <person name="Khazi F."/>
            <person name="Huang T."/>
            <person name="Chambers A.H."/>
        </authorList>
    </citation>
    <scope>NUCLEOTIDE SEQUENCE [LARGE SCALE GENOMIC DNA]</scope>
    <source>
        <tissue evidence="2">Leaf</tissue>
    </source>
</reference>
<dbReference type="AlphaFoldDB" id="A0A835P909"/>
<dbReference type="Gene3D" id="1.10.8.10">
    <property type="entry name" value="DNA helicase RuvA subunit, C-terminal domain"/>
    <property type="match status" value="1"/>
</dbReference>
<dbReference type="InterPro" id="IPR036249">
    <property type="entry name" value="Thioredoxin-like_sf"/>
</dbReference>
<dbReference type="Proteomes" id="UP000639772">
    <property type="component" value="Unassembled WGS sequence"/>
</dbReference>
<gene>
    <name evidence="2" type="ORF">HPP92_028166</name>
</gene>
<dbReference type="OrthoDB" id="270602at2759"/>
<comment type="caution">
    <text evidence="2">The sequence shown here is derived from an EMBL/GenBank/DDBJ whole genome shotgun (WGS) entry which is preliminary data.</text>
</comment>
<evidence type="ECO:0008006" key="4">
    <source>
        <dbReference type="Google" id="ProtNLM"/>
    </source>
</evidence>
<dbReference type="PANTHER" id="PTHR23322">
    <property type="entry name" value="FAS-ASSOCIATED PROTEIN"/>
    <property type="match status" value="1"/>
</dbReference>
<proteinExistence type="predicted"/>
<organism evidence="2 3">
    <name type="scientific">Vanilla planifolia</name>
    <name type="common">Vanilla</name>
    <dbReference type="NCBI Taxonomy" id="51239"/>
    <lineage>
        <taxon>Eukaryota</taxon>
        <taxon>Viridiplantae</taxon>
        <taxon>Streptophyta</taxon>
        <taxon>Embryophyta</taxon>
        <taxon>Tracheophyta</taxon>
        <taxon>Spermatophyta</taxon>
        <taxon>Magnoliopsida</taxon>
        <taxon>Liliopsida</taxon>
        <taxon>Asparagales</taxon>
        <taxon>Orchidaceae</taxon>
        <taxon>Vanilloideae</taxon>
        <taxon>Vanilleae</taxon>
        <taxon>Vanilla</taxon>
    </lineage>
</organism>
<dbReference type="GO" id="GO:0043161">
    <property type="term" value="P:proteasome-mediated ubiquitin-dependent protein catabolic process"/>
    <property type="evidence" value="ECO:0007669"/>
    <property type="project" value="TreeGrafter"/>
</dbReference>
<feature type="compositionally biased region" description="Polar residues" evidence="1">
    <location>
        <begin position="135"/>
        <end position="144"/>
    </location>
</feature>
<evidence type="ECO:0000256" key="1">
    <source>
        <dbReference type="SAM" id="MobiDB-lite"/>
    </source>
</evidence>
<sequence length="194" mass="21132">METLPTAVEKQSLVSRFLEIAVGQTVETATQFLQATSWKLEDAIELFCIGNDGVGGGSASASASIPVEQNLRGDGNIVSGYGGGKESAIDEVRAPLPAKKDTLYGDASFVRMLPNTIVAFRDFNQESRRPEVWESDQSAPSTTDGTRDNLASLYRPPFSLMYNGPFDKAKMEASVLDKWLLVNLQSTEEFSSHM</sequence>
<dbReference type="Pfam" id="PF14555">
    <property type="entry name" value="UBA_4"/>
    <property type="match status" value="1"/>
</dbReference>
<dbReference type="GO" id="GO:0043130">
    <property type="term" value="F:ubiquitin binding"/>
    <property type="evidence" value="ECO:0007669"/>
    <property type="project" value="TreeGrafter"/>
</dbReference>
<evidence type="ECO:0000313" key="3">
    <source>
        <dbReference type="Proteomes" id="UP000639772"/>
    </source>
</evidence>
<feature type="region of interest" description="Disordered" evidence="1">
    <location>
        <begin position="129"/>
        <end position="150"/>
    </location>
</feature>
<dbReference type="CDD" id="cd14273">
    <property type="entry name" value="UBA_TAP-C_like"/>
    <property type="match status" value="1"/>
</dbReference>
<evidence type="ECO:0000313" key="2">
    <source>
        <dbReference type="EMBL" id="KAG0447736.1"/>
    </source>
</evidence>
<dbReference type="SUPFAM" id="SSF52833">
    <property type="entry name" value="Thioredoxin-like"/>
    <property type="match status" value="1"/>
</dbReference>
<name>A0A835P909_VANPL</name>
<protein>
    <recommendedName>
        <fullName evidence="4">UBX domain-containing protein</fullName>
    </recommendedName>
</protein>
<feature type="non-terminal residue" evidence="2">
    <location>
        <position position="194"/>
    </location>
</feature>
<accession>A0A835P909</accession>